<evidence type="ECO:0000313" key="4">
    <source>
        <dbReference type="Proteomes" id="UP000523007"/>
    </source>
</evidence>
<accession>A0A7W7W6Y4</accession>
<evidence type="ECO:0000256" key="1">
    <source>
        <dbReference type="SAM" id="MobiDB-lite"/>
    </source>
</evidence>
<protein>
    <submittedName>
        <fullName evidence="3">Uncharacterized protein</fullName>
    </submittedName>
</protein>
<keyword evidence="2" id="KW-0812">Transmembrane</keyword>
<feature type="region of interest" description="Disordered" evidence="1">
    <location>
        <begin position="95"/>
        <end position="118"/>
    </location>
</feature>
<keyword evidence="4" id="KW-1185">Reference proteome</keyword>
<organism evidence="3 4">
    <name type="scientific">Lipingzhangella halophila</name>
    <dbReference type="NCBI Taxonomy" id="1783352"/>
    <lineage>
        <taxon>Bacteria</taxon>
        <taxon>Bacillati</taxon>
        <taxon>Actinomycetota</taxon>
        <taxon>Actinomycetes</taxon>
        <taxon>Streptosporangiales</taxon>
        <taxon>Nocardiopsidaceae</taxon>
        <taxon>Lipingzhangella</taxon>
    </lineage>
</organism>
<sequence length="118" mass="12919">MITHTIDVLTGAIGLIAVAGVLGVLHPVLVLLLVLTALPELIHIVMVLGYVQGLSQHRHRLLRTSRTRQRLTQQALLQCAPRARPTRWWYYTACSSSGTARSGSPPPIAEPPVRRTSV</sequence>
<keyword evidence="2" id="KW-1133">Transmembrane helix</keyword>
<dbReference type="EMBL" id="JACHJT010000002">
    <property type="protein sequence ID" value="MBB4935444.1"/>
    <property type="molecule type" value="Genomic_DNA"/>
</dbReference>
<evidence type="ECO:0000313" key="3">
    <source>
        <dbReference type="EMBL" id="MBB4935444.1"/>
    </source>
</evidence>
<proteinExistence type="predicted"/>
<keyword evidence="2" id="KW-0472">Membrane</keyword>
<dbReference type="AlphaFoldDB" id="A0A7W7W6Y4"/>
<comment type="caution">
    <text evidence="3">The sequence shown here is derived from an EMBL/GenBank/DDBJ whole genome shotgun (WGS) entry which is preliminary data.</text>
</comment>
<feature type="transmembrane region" description="Helical" evidence="2">
    <location>
        <begin position="7"/>
        <end position="25"/>
    </location>
</feature>
<dbReference type="Proteomes" id="UP000523007">
    <property type="component" value="Unassembled WGS sequence"/>
</dbReference>
<name>A0A7W7W6Y4_9ACTN</name>
<evidence type="ECO:0000256" key="2">
    <source>
        <dbReference type="SAM" id="Phobius"/>
    </source>
</evidence>
<gene>
    <name evidence="3" type="ORF">F4561_006338</name>
</gene>
<reference evidence="3 4" key="1">
    <citation type="submission" date="2020-08" db="EMBL/GenBank/DDBJ databases">
        <title>Sequencing the genomes of 1000 actinobacteria strains.</title>
        <authorList>
            <person name="Klenk H.-P."/>
        </authorList>
    </citation>
    <scope>NUCLEOTIDE SEQUENCE [LARGE SCALE GENOMIC DNA]</scope>
    <source>
        <strain evidence="3 4">DSM 102030</strain>
    </source>
</reference>